<dbReference type="Gene3D" id="3.40.50.1240">
    <property type="entry name" value="Phosphoglycerate mutase-like"/>
    <property type="match status" value="1"/>
</dbReference>
<dbReference type="GO" id="GO:0006000">
    <property type="term" value="P:fructose metabolic process"/>
    <property type="evidence" value="ECO:0007669"/>
    <property type="project" value="InterPro"/>
</dbReference>
<feature type="active site" description="Proton donor/acceptor" evidence="3">
    <location>
        <position position="301"/>
    </location>
</feature>
<dbReference type="SUPFAM" id="SSF52540">
    <property type="entry name" value="P-loop containing nucleoside triphosphate hydrolases"/>
    <property type="match status" value="1"/>
</dbReference>
<dbReference type="SUPFAM" id="SSF53254">
    <property type="entry name" value="Phosphoglycerate mutase-like"/>
    <property type="match status" value="1"/>
</dbReference>
<proteinExistence type="predicted"/>
<dbReference type="GO" id="GO:0005524">
    <property type="term" value="F:ATP binding"/>
    <property type="evidence" value="ECO:0007669"/>
    <property type="project" value="UniProtKB-KW"/>
</dbReference>
<dbReference type="InterPro" id="IPR027417">
    <property type="entry name" value="P-loop_NTPase"/>
</dbReference>
<dbReference type="Gene3D" id="3.40.50.300">
    <property type="entry name" value="P-loop containing nucleotide triphosphate hydrolases"/>
    <property type="match status" value="1"/>
</dbReference>
<dbReference type="InterPro" id="IPR013078">
    <property type="entry name" value="His_Pase_superF_clade-1"/>
</dbReference>
<dbReference type="PIRSF" id="PIRSF000709">
    <property type="entry name" value="6PFK_2-Ptase"/>
    <property type="match status" value="1"/>
</dbReference>
<dbReference type="GO" id="GO:0005829">
    <property type="term" value="C:cytosol"/>
    <property type="evidence" value="ECO:0007669"/>
    <property type="project" value="TreeGrafter"/>
</dbReference>
<dbReference type="InterPro" id="IPR013079">
    <property type="entry name" value="6Phosfructo_kin"/>
</dbReference>
<evidence type="ECO:0000256" key="1">
    <source>
        <dbReference type="ARBA" id="ARBA00022741"/>
    </source>
</evidence>
<keyword evidence="2" id="KW-0067">ATP-binding</keyword>
<evidence type="ECO:0000256" key="4">
    <source>
        <dbReference type="PIRSR" id="PIRSR613078-2"/>
    </source>
</evidence>
<dbReference type="PRINTS" id="PR00991">
    <property type="entry name" value="6PFRUCTKNASE"/>
</dbReference>
<dbReference type="EMBL" id="LK023324">
    <property type="protein sequence ID" value="CDS07725.1"/>
    <property type="molecule type" value="Genomic_DNA"/>
</dbReference>
<dbReference type="GO" id="GO:0006003">
    <property type="term" value="P:fructose 2,6-bisphosphate metabolic process"/>
    <property type="evidence" value="ECO:0007669"/>
    <property type="project" value="InterPro"/>
</dbReference>
<dbReference type="FunFam" id="3.40.50.300:FF:000644">
    <property type="entry name" value="GpmB, Fructose-2,6-bisphosphatase"/>
    <property type="match status" value="1"/>
</dbReference>
<evidence type="ECO:0000256" key="2">
    <source>
        <dbReference type="ARBA" id="ARBA00022840"/>
    </source>
</evidence>
<feature type="site" description="Transition state stabilizer" evidence="5">
    <location>
        <position position="392"/>
    </location>
</feature>
<dbReference type="PANTHER" id="PTHR10606:SF44">
    <property type="entry name" value="6-PHOSPHOFRUCTO 2-KINASE_FRUCTOSE 2,6-BISPHOSPHATASE LONG FORM"/>
    <property type="match status" value="1"/>
</dbReference>
<feature type="domain" description="6-phosphofructo-2-kinase" evidence="6">
    <location>
        <begin position="1"/>
        <end position="201"/>
    </location>
</feature>
<keyword evidence="1" id="KW-0547">Nucleotide-binding</keyword>
<dbReference type="CDD" id="cd07067">
    <property type="entry name" value="HP_PGM_like"/>
    <property type="match status" value="1"/>
</dbReference>
<dbReference type="OrthoDB" id="267323at2759"/>
<dbReference type="SMART" id="SM00855">
    <property type="entry name" value="PGAM"/>
    <property type="match status" value="1"/>
</dbReference>
<dbReference type="Pfam" id="PF01591">
    <property type="entry name" value="6PF2K"/>
    <property type="match status" value="1"/>
</dbReference>
<feature type="active site" description="Tele-phosphohistidine intermediate" evidence="3">
    <location>
        <position position="231"/>
    </location>
</feature>
<organism evidence="7">
    <name type="scientific">Lichtheimia ramosa</name>
    <dbReference type="NCBI Taxonomy" id="688394"/>
    <lineage>
        <taxon>Eukaryota</taxon>
        <taxon>Fungi</taxon>
        <taxon>Fungi incertae sedis</taxon>
        <taxon>Mucoromycota</taxon>
        <taxon>Mucoromycotina</taxon>
        <taxon>Mucoromycetes</taxon>
        <taxon>Mucorales</taxon>
        <taxon>Lichtheimiaceae</taxon>
        <taxon>Lichtheimia</taxon>
    </lineage>
</organism>
<evidence type="ECO:0000313" key="7">
    <source>
        <dbReference type="EMBL" id="CDS07725.1"/>
    </source>
</evidence>
<dbReference type="InterPro" id="IPR003094">
    <property type="entry name" value="6Pfruct_kin"/>
</dbReference>
<dbReference type="Pfam" id="PF00300">
    <property type="entry name" value="His_Phos_1"/>
    <property type="match status" value="1"/>
</dbReference>
<feature type="binding site" evidence="4">
    <location>
        <position position="281"/>
    </location>
    <ligand>
        <name>substrate</name>
    </ligand>
</feature>
<dbReference type="InterPro" id="IPR029033">
    <property type="entry name" value="His_PPase_superfam"/>
</dbReference>
<reference evidence="7" key="1">
    <citation type="journal article" date="2014" name="Genome Announc.">
        <title>De novo whole-genome sequence and genome annotation of Lichtheimia ramosa.</title>
        <authorList>
            <person name="Linde J."/>
            <person name="Schwartze V."/>
            <person name="Binder U."/>
            <person name="Lass-Florl C."/>
            <person name="Voigt K."/>
            <person name="Horn F."/>
        </authorList>
    </citation>
    <scope>NUCLEOTIDE SEQUENCE</scope>
    <source>
        <strain evidence="7">JMRC FSU:6197</strain>
    </source>
</reference>
<dbReference type="GO" id="GO:0004331">
    <property type="term" value="F:fructose-2,6-bisphosphate 2-phosphatase activity"/>
    <property type="evidence" value="ECO:0007669"/>
    <property type="project" value="TreeGrafter"/>
</dbReference>
<evidence type="ECO:0000259" key="6">
    <source>
        <dbReference type="Pfam" id="PF01591"/>
    </source>
</evidence>
<sequence>MVGLPARGKTYLAKKIQRYLRWLGIDTEIFNVGCERQKLANHIDHTFFDFHNANGMSQREQAAETTLTAMLNWFDEGKGTVGIYDGSNCTRARRAWIHKELTSRGIEVLFIESICQDESIIQSNIQDIISKNPDYQDMDPADAEADFKERVKHYEEMYETITEDHLTYLKIIDANQQCIINLVRGYLESRIVYFLMNVKIRPKSIWFSRVSREKDVMDDMDHLSLDSFFQHGESQFNVEDKIGGDADLSSRGQMYASRLPDLIKEHVGDRPLTVWTSSMKRTIQTASHLPYPKKSWKALDELNTGVCDGMTYAEIEVCKDDVESWWIFIYMHTYRKSIQKTLHVEMRINSTIDIGVERQVEHEKISYRDLVLRVEPIIMELERHDNILLVAHQATLRCIFAYFLDVGHDELPYIKVPLHTLIELIPNAHGCEKHYYRGNIEAVDTFRPKGDRVTKLKDTDASNAGAIGEIADAKNPILPLSPKLYPKKSTTH</sequence>
<name>A0A077WK07_9FUNG</name>
<evidence type="ECO:0000256" key="5">
    <source>
        <dbReference type="PIRSR" id="PIRSR613078-3"/>
    </source>
</evidence>
<gene>
    <name evidence="7" type="ORF">LRAMOSA01674</name>
</gene>
<accession>A0A077WK07</accession>
<protein>
    <recommendedName>
        <fullName evidence="6">6-phosphofructo-2-kinase domain-containing protein</fullName>
    </recommendedName>
</protein>
<dbReference type="AlphaFoldDB" id="A0A077WK07"/>
<dbReference type="PANTHER" id="PTHR10606">
    <property type="entry name" value="6-PHOSPHOFRUCTO-2-KINASE/FRUCTOSE-2,6-BISPHOSPHATASE"/>
    <property type="match status" value="1"/>
</dbReference>
<evidence type="ECO:0000256" key="3">
    <source>
        <dbReference type="PIRSR" id="PIRSR613078-1"/>
    </source>
</evidence>
<dbReference type="GO" id="GO:0003873">
    <property type="term" value="F:6-phosphofructo-2-kinase activity"/>
    <property type="evidence" value="ECO:0007669"/>
    <property type="project" value="InterPro"/>
</dbReference>